<dbReference type="AlphaFoldDB" id="A0AAD4LI88"/>
<evidence type="ECO:0000313" key="3">
    <source>
        <dbReference type="EMBL" id="KAH8993028.1"/>
    </source>
</evidence>
<dbReference type="Pfam" id="PF20152">
    <property type="entry name" value="DUF6534"/>
    <property type="match status" value="1"/>
</dbReference>
<keyword evidence="1" id="KW-1133">Transmembrane helix</keyword>
<evidence type="ECO:0000313" key="4">
    <source>
        <dbReference type="Proteomes" id="UP001201163"/>
    </source>
</evidence>
<feature type="transmembrane region" description="Helical" evidence="1">
    <location>
        <begin position="155"/>
        <end position="180"/>
    </location>
</feature>
<organism evidence="3 4">
    <name type="scientific">Lactarius akahatsu</name>
    <dbReference type="NCBI Taxonomy" id="416441"/>
    <lineage>
        <taxon>Eukaryota</taxon>
        <taxon>Fungi</taxon>
        <taxon>Dikarya</taxon>
        <taxon>Basidiomycota</taxon>
        <taxon>Agaricomycotina</taxon>
        <taxon>Agaricomycetes</taxon>
        <taxon>Russulales</taxon>
        <taxon>Russulaceae</taxon>
        <taxon>Lactarius</taxon>
    </lineage>
</organism>
<proteinExistence type="predicted"/>
<dbReference type="EMBL" id="JAKELL010000020">
    <property type="protein sequence ID" value="KAH8993028.1"/>
    <property type="molecule type" value="Genomic_DNA"/>
</dbReference>
<accession>A0AAD4LI88</accession>
<feature type="transmembrane region" description="Helical" evidence="1">
    <location>
        <begin position="192"/>
        <end position="219"/>
    </location>
</feature>
<comment type="caution">
    <text evidence="3">The sequence shown here is derived from an EMBL/GenBank/DDBJ whole genome shotgun (WGS) entry which is preliminary data.</text>
</comment>
<dbReference type="InterPro" id="IPR045339">
    <property type="entry name" value="DUF6534"/>
</dbReference>
<keyword evidence="1" id="KW-0812">Transmembrane</keyword>
<feature type="transmembrane region" description="Helical" evidence="1">
    <location>
        <begin position="47"/>
        <end position="70"/>
    </location>
</feature>
<gene>
    <name evidence="3" type="ORF">EDB92DRAFT_525613</name>
</gene>
<protein>
    <recommendedName>
        <fullName evidence="2">DUF6534 domain-containing protein</fullName>
    </recommendedName>
</protein>
<evidence type="ECO:0000256" key="1">
    <source>
        <dbReference type="SAM" id="Phobius"/>
    </source>
</evidence>
<sequence>MPALIPMHNTLGALFIGIVLSSIIYGVTWLQVYSYYNSHCLRDRWPLKFFVAFLMLVDSANLIFVVYTTYHVGITNFGDYLSNAFKPLVWGQTAASLSAIVLDVSVQHFYAYRIYRLGRGSPYLPAAISVTSLTEFVYSVKILKHVHELGIRFQGLSIAALSCKVLCDVLITFGMVYYFLSNRTQVRRTNNVLNLLAIYAINCGTLHLVFAVSSVTLLAKYRDTLISTPSLFIMFRLSLCAFMAILNSRDNLRETLDGSGGVVATLTQFKARTDTTTVPWGTQNTAEASTSAAVPKSRTPFSVYSDTSFSASVIAFEREMHPVPPVPEVVTV</sequence>
<keyword evidence="1" id="KW-0472">Membrane</keyword>
<feature type="transmembrane region" description="Helical" evidence="1">
    <location>
        <begin position="123"/>
        <end position="143"/>
    </location>
</feature>
<dbReference type="PANTHER" id="PTHR40465:SF1">
    <property type="entry name" value="DUF6534 DOMAIN-CONTAINING PROTEIN"/>
    <property type="match status" value="1"/>
</dbReference>
<keyword evidence="4" id="KW-1185">Reference proteome</keyword>
<name>A0AAD4LI88_9AGAM</name>
<feature type="domain" description="DUF6534" evidence="2">
    <location>
        <begin position="165"/>
        <end position="250"/>
    </location>
</feature>
<feature type="transmembrane region" description="Helical" evidence="1">
    <location>
        <begin position="90"/>
        <end position="111"/>
    </location>
</feature>
<feature type="transmembrane region" description="Helical" evidence="1">
    <location>
        <begin position="12"/>
        <end position="35"/>
    </location>
</feature>
<dbReference type="PANTHER" id="PTHR40465">
    <property type="entry name" value="CHROMOSOME 1, WHOLE GENOME SHOTGUN SEQUENCE"/>
    <property type="match status" value="1"/>
</dbReference>
<evidence type="ECO:0000259" key="2">
    <source>
        <dbReference type="Pfam" id="PF20152"/>
    </source>
</evidence>
<feature type="transmembrane region" description="Helical" evidence="1">
    <location>
        <begin position="225"/>
        <end position="246"/>
    </location>
</feature>
<dbReference type="Proteomes" id="UP001201163">
    <property type="component" value="Unassembled WGS sequence"/>
</dbReference>
<reference evidence="3" key="1">
    <citation type="submission" date="2022-01" db="EMBL/GenBank/DDBJ databases">
        <title>Comparative genomics reveals a dynamic genome evolution in the ectomycorrhizal milk-cap (Lactarius) mushrooms.</title>
        <authorList>
            <consortium name="DOE Joint Genome Institute"/>
            <person name="Lebreton A."/>
            <person name="Tang N."/>
            <person name="Kuo A."/>
            <person name="LaButti K."/>
            <person name="Drula E."/>
            <person name="Barry K."/>
            <person name="Clum A."/>
            <person name="Lipzen A."/>
            <person name="Mousain D."/>
            <person name="Ng V."/>
            <person name="Wang R."/>
            <person name="Wang X."/>
            <person name="Dai Y."/>
            <person name="Henrissat B."/>
            <person name="Grigoriev I.V."/>
            <person name="Guerin-Laguette A."/>
            <person name="Yu F."/>
            <person name="Martin F.M."/>
        </authorList>
    </citation>
    <scope>NUCLEOTIDE SEQUENCE</scope>
    <source>
        <strain evidence="3">QP</strain>
    </source>
</reference>